<evidence type="ECO:0000313" key="4">
    <source>
        <dbReference type="Proteomes" id="UP001597510"/>
    </source>
</evidence>
<name>A0ABW5JDH1_9BACT</name>
<dbReference type="RefSeq" id="WP_340239312.1">
    <property type="nucleotide sequence ID" value="NZ_JBBEWC010000012.1"/>
</dbReference>
<feature type="compositionally biased region" description="Low complexity" evidence="1">
    <location>
        <begin position="25"/>
        <end position="39"/>
    </location>
</feature>
<comment type="caution">
    <text evidence="3">The sequence shown here is derived from an EMBL/GenBank/DDBJ whole genome shotgun (WGS) entry which is preliminary data.</text>
</comment>
<gene>
    <name evidence="3" type="ORF">ACFSR2_19755</name>
</gene>
<feature type="signal peptide" evidence="2">
    <location>
        <begin position="1"/>
        <end position="19"/>
    </location>
</feature>
<evidence type="ECO:0008006" key="5">
    <source>
        <dbReference type="Google" id="ProtNLM"/>
    </source>
</evidence>
<sequence length="275" mass="30324">MKIGVLSILLLLSATIGFAQRRSAPAPVSPAAPASTARKSASKKPEAKKEDYKMLAYGLTTNTNSGLLGGLVVRHSKAIGTYKWNPVHQYIAFEMVNVKNPKESSIPTSIANRYIWGKRNYLFSLRPEYGREIVFFKKNGEDGIGISVIAAAGPSFGIQKPYYIKYDRDGRGSVDVVQFDPNIHKDQNRIQGSAGIWQNFFTGMKVIPGVHLKLAANIDFNTFGNNLTGLEVGITTELFSKTPEILSNQLTTNSRFYSAGYLTIYFGSKKQKKGK</sequence>
<keyword evidence="2" id="KW-0732">Signal</keyword>
<evidence type="ECO:0000256" key="2">
    <source>
        <dbReference type="SAM" id="SignalP"/>
    </source>
</evidence>
<organism evidence="3 4">
    <name type="scientific">Emticicia soli</name>
    <dbReference type="NCBI Taxonomy" id="2027878"/>
    <lineage>
        <taxon>Bacteria</taxon>
        <taxon>Pseudomonadati</taxon>
        <taxon>Bacteroidota</taxon>
        <taxon>Cytophagia</taxon>
        <taxon>Cytophagales</taxon>
        <taxon>Leadbetterellaceae</taxon>
        <taxon>Emticicia</taxon>
    </lineage>
</organism>
<evidence type="ECO:0000256" key="1">
    <source>
        <dbReference type="SAM" id="MobiDB-lite"/>
    </source>
</evidence>
<dbReference type="Proteomes" id="UP001597510">
    <property type="component" value="Unassembled WGS sequence"/>
</dbReference>
<feature type="region of interest" description="Disordered" evidence="1">
    <location>
        <begin position="25"/>
        <end position="47"/>
    </location>
</feature>
<reference evidence="4" key="1">
    <citation type="journal article" date="2019" name="Int. J. Syst. Evol. Microbiol.">
        <title>The Global Catalogue of Microorganisms (GCM) 10K type strain sequencing project: providing services to taxonomists for standard genome sequencing and annotation.</title>
        <authorList>
            <consortium name="The Broad Institute Genomics Platform"/>
            <consortium name="The Broad Institute Genome Sequencing Center for Infectious Disease"/>
            <person name="Wu L."/>
            <person name="Ma J."/>
        </authorList>
    </citation>
    <scope>NUCLEOTIDE SEQUENCE [LARGE SCALE GENOMIC DNA]</scope>
    <source>
        <strain evidence="4">KCTC 52344</strain>
    </source>
</reference>
<accession>A0ABW5JDH1</accession>
<feature type="chain" id="PRO_5047384173" description="Outer membrane protein beta-barrel domain-containing protein" evidence="2">
    <location>
        <begin position="20"/>
        <end position="275"/>
    </location>
</feature>
<evidence type="ECO:0000313" key="3">
    <source>
        <dbReference type="EMBL" id="MFD2523143.1"/>
    </source>
</evidence>
<protein>
    <recommendedName>
        <fullName evidence="5">Outer membrane protein beta-barrel domain-containing protein</fullName>
    </recommendedName>
</protein>
<dbReference type="EMBL" id="JBHULC010000027">
    <property type="protein sequence ID" value="MFD2523143.1"/>
    <property type="molecule type" value="Genomic_DNA"/>
</dbReference>
<keyword evidence="4" id="KW-1185">Reference proteome</keyword>
<proteinExistence type="predicted"/>